<dbReference type="PANTHER" id="PTHR48090">
    <property type="entry name" value="UNDECAPRENYL-PHOSPHATE 4-DEOXY-4-FORMAMIDO-L-ARABINOSE TRANSFERASE-RELATED"/>
    <property type="match status" value="1"/>
</dbReference>
<feature type="region of interest" description="Disordered" evidence="11">
    <location>
        <begin position="310"/>
        <end position="332"/>
    </location>
</feature>
<evidence type="ECO:0000256" key="1">
    <source>
        <dbReference type="ARBA" id="ARBA00001936"/>
    </source>
</evidence>
<protein>
    <recommendedName>
        <fullName evidence="8">Glucosyl-3-phosphoglycerate synthase</fullName>
        <ecNumber evidence="7">2.4.1.266</ecNumber>
    </recommendedName>
</protein>
<gene>
    <name evidence="13" type="ORF">AVDCRST_MAG53-1471</name>
</gene>
<evidence type="ECO:0000256" key="2">
    <source>
        <dbReference type="ARBA" id="ARBA00001946"/>
    </source>
</evidence>
<dbReference type="EMBL" id="CADCVR010000043">
    <property type="protein sequence ID" value="CAA9491225.1"/>
    <property type="molecule type" value="Genomic_DNA"/>
</dbReference>
<evidence type="ECO:0000259" key="12">
    <source>
        <dbReference type="Pfam" id="PF00535"/>
    </source>
</evidence>
<comment type="catalytic activity">
    <reaction evidence="9">
        <text>(2R)-3-phosphoglycerate + UDP-alpha-D-glucose = (2R)-2-O-(alpha-D-glucopyranosyl)-3-phospho-glycerate + UDP + H(+)</text>
        <dbReference type="Rhea" id="RHEA:31319"/>
        <dbReference type="ChEBI" id="CHEBI:15378"/>
        <dbReference type="ChEBI" id="CHEBI:58223"/>
        <dbReference type="ChEBI" id="CHEBI:58272"/>
        <dbReference type="ChEBI" id="CHEBI:58885"/>
        <dbReference type="ChEBI" id="CHEBI:62600"/>
        <dbReference type="EC" id="2.4.1.266"/>
    </reaction>
    <physiologicalReaction direction="left-to-right" evidence="9">
        <dbReference type="Rhea" id="RHEA:31320"/>
    </physiologicalReaction>
</comment>
<evidence type="ECO:0000313" key="13">
    <source>
        <dbReference type="EMBL" id="CAA9491225.1"/>
    </source>
</evidence>
<evidence type="ECO:0000256" key="6">
    <source>
        <dbReference type="ARBA" id="ARBA00022842"/>
    </source>
</evidence>
<organism evidence="13">
    <name type="scientific">uncultured Solirubrobacteraceae bacterium</name>
    <dbReference type="NCBI Taxonomy" id="1162706"/>
    <lineage>
        <taxon>Bacteria</taxon>
        <taxon>Bacillati</taxon>
        <taxon>Actinomycetota</taxon>
        <taxon>Thermoleophilia</taxon>
        <taxon>Solirubrobacterales</taxon>
        <taxon>Solirubrobacteraceae</taxon>
        <taxon>environmental samples</taxon>
    </lineage>
</organism>
<keyword evidence="6" id="KW-0460">Magnesium</keyword>
<evidence type="ECO:0000256" key="4">
    <source>
        <dbReference type="ARBA" id="ARBA00022676"/>
    </source>
</evidence>
<evidence type="ECO:0000256" key="7">
    <source>
        <dbReference type="ARBA" id="ARBA00039022"/>
    </source>
</evidence>
<name>A0A6J4S7U7_9ACTN</name>
<evidence type="ECO:0000256" key="9">
    <source>
        <dbReference type="ARBA" id="ARBA00048689"/>
    </source>
</evidence>
<dbReference type="Pfam" id="PF00535">
    <property type="entry name" value="Glycos_transf_2"/>
    <property type="match status" value="1"/>
</dbReference>
<evidence type="ECO:0000256" key="3">
    <source>
        <dbReference type="ARBA" id="ARBA00006739"/>
    </source>
</evidence>
<dbReference type="SUPFAM" id="SSF53448">
    <property type="entry name" value="Nucleotide-diphospho-sugar transferases"/>
    <property type="match status" value="1"/>
</dbReference>
<keyword evidence="4 13" id="KW-0328">Glycosyltransferase</keyword>
<evidence type="ECO:0000256" key="11">
    <source>
        <dbReference type="SAM" id="MobiDB-lite"/>
    </source>
</evidence>
<comment type="cofactor">
    <cofactor evidence="2">
        <name>Mg(2+)</name>
        <dbReference type="ChEBI" id="CHEBI:18420"/>
    </cofactor>
</comment>
<dbReference type="NCBIfam" id="NF010496">
    <property type="entry name" value="PRK13915.1"/>
    <property type="match status" value="1"/>
</dbReference>
<dbReference type="InterPro" id="IPR029044">
    <property type="entry name" value="Nucleotide-diphossugar_trans"/>
</dbReference>
<dbReference type="Gene3D" id="3.90.550.10">
    <property type="entry name" value="Spore Coat Polysaccharide Biosynthesis Protein SpsA, Chain A"/>
    <property type="match status" value="1"/>
</dbReference>
<comment type="cofactor">
    <cofactor evidence="1">
        <name>Mn(2+)</name>
        <dbReference type="ChEBI" id="CHEBI:29035"/>
    </cofactor>
</comment>
<dbReference type="AlphaFoldDB" id="A0A6J4S7U7"/>
<comment type="catalytic activity">
    <reaction evidence="10">
        <text>an NDP-alpha-D-glucose + (2R)-3-phosphoglycerate = (2R)-2-O-(alpha-D-glucopyranosyl)-3-phospho-glycerate + a ribonucleoside 5'-diphosphate + H(+)</text>
        <dbReference type="Rhea" id="RHEA:47244"/>
        <dbReference type="ChEBI" id="CHEBI:15378"/>
        <dbReference type="ChEBI" id="CHEBI:57930"/>
        <dbReference type="ChEBI" id="CHEBI:58272"/>
        <dbReference type="ChEBI" id="CHEBI:62600"/>
        <dbReference type="ChEBI" id="CHEBI:76533"/>
        <dbReference type="EC" id="2.4.1.266"/>
    </reaction>
    <physiologicalReaction direction="left-to-right" evidence="10">
        <dbReference type="Rhea" id="RHEA:47245"/>
    </physiologicalReaction>
</comment>
<proteinExistence type="inferred from homology"/>
<keyword evidence="5 13" id="KW-0808">Transferase</keyword>
<comment type="similarity">
    <text evidence="3">Belongs to the glycosyltransferase 2 family.</text>
</comment>
<dbReference type="EC" id="2.4.1.266" evidence="7"/>
<dbReference type="PANTHER" id="PTHR48090:SF10">
    <property type="entry name" value="GLUCOSYL-3-PHOSPHOGLYCERATE SYNTHASE"/>
    <property type="match status" value="1"/>
</dbReference>
<evidence type="ECO:0000256" key="8">
    <source>
        <dbReference type="ARBA" id="ARBA00040894"/>
    </source>
</evidence>
<accession>A0A6J4S7U7</accession>
<dbReference type="GO" id="GO:0016757">
    <property type="term" value="F:glycosyltransferase activity"/>
    <property type="evidence" value="ECO:0007669"/>
    <property type="project" value="UniProtKB-KW"/>
</dbReference>
<dbReference type="InterPro" id="IPR001173">
    <property type="entry name" value="Glyco_trans_2-like"/>
</dbReference>
<sequence>MPTRFGREPPAFGPAQRWAAQRTFHHGQLPPERVAAERESTISVCLPARDEATTIGPILDCLMPLIDQGVVDQVVVVADGSDGTHDIAAGRGAEVHDQSALCSNLGPVQGKGDAMWRALTVLTGEVVCFLDADSEHFGCHFAAALAGAVAIPGPTAFAKAFYRRPFRIDEGTKLPTGGGRVTELTARPLLRAFYPELAEIRQPLAGEIAARRDLLEQIPFGLGYAVDIGLLIDAWRHVGLEGIAQVDLDVRQNRHQSLEELGPMAQAVLAGVIERLHRDGCLEAGEDRLPWPERPPIASLYESRELWSASRRTPAMPNHSTKTEAPVATTTT</sequence>
<evidence type="ECO:0000256" key="5">
    <source>
        <dbReference type="ARBA" id="ARBA00022679"/>
    </source>
</evidence>
<dbReference type="InterPro" id="IPR050256">
    <property type="entry name" value="Glycosyltransferase_2"/>
</dbReference>
<feature type="compositionally biased region" description="Low complexity" evidence="11">
    <location>
        <begin position="323"/>
        <end position="332"/>
    </location>
</feature>
<evidence type="ECO:0000256" key="10">
    <source>
        <dbReference type="ARBA" id="ARBA00048997"/>
    </source>
</evidence>
<feature type="domain" description="Glycosyltransferase 2-like" evidence="12">
    <location>
        <begin position="43"/>
        <end position="136"/>
    </location>
</feature>
<reference evidence="13" key="1">
    <citation type="submission" date="2020-02" db="EMBL/GenBank/DDBJ databases">
        <authorList>
            <person name="Meier V. D."/>
        </authorList>
    </citation>
    <scope>NUCLEOTIDE SEQUENCE</scope>
    <source>
        <strain evidence="13">AVDCRST_MAG53</strain>
    </source>
</reference>